<dbReference type="InterPro" id="IPR006029">
    <property type="entry name" value="Neurotrans-gated_channel_TM"/>
</dbReference>
<keyword evidence="9" id="KW-1185">Reference proteome</keyword>
<keyword evidence="4 5" id="KW-0472">Membrane</keyword>
<dbReference type="InterPro" id="IPR038050">
    <property type="entry name" value="Neuro_actylchol_rec"/>
</dbReference>
<keyword evidence="3 5" id="KW-1133">Transmembrane helix</keyword>
<keyword evidence="2 5" id="KW-0812">Transmembrane</keyword>
<evidence type="ECO:0000259" key="6">
    <source>
        <dbReference type="Pfam" id="PF02931"/>
    </source>
</evidence>
<dbReference type="GO" id="GO:0016020">
    <property type="term" value="C:membrane"/>
    <property type="evidence" value="ECO:0007669"/>
    <property type="project" value="UniProtKB-SubCell"/>
</dbReference>
<dbReference type="InterPro" id="IPR006202">
    <property type="entry name" value="Neur_chan_lig-bd"/>
</dbReference>
<dbReference type="SUPFAM" id="SSF90112">
    <property type="entry name" value="Neurotransmitter-gated ion-channel transmembrane pore"/>
    <property type="match status" value="1"/>
</dbReference>
<feature type="domain" description="Neurotransmitter-gated ion-channel ligand-binding" evidence="6">
    <location>
        <begin position="4"/>
        <end position="189"/>
    </location>
</feature>
<dbReference type="SUPFAM" id="SSF63712">
    <property type="entry name" value="Nicotinic receptor ligand binding domain-like"/>
    <property type="match status" value="1"/>
</dbReference>
<evidence type="ECO:0000313" key="8">
    <source>
        <dbReference type="EMBL" id="CAC5400444.1"/>
    </source>
</evidence>
<dbReference type="Gene3D" id="1.20.58.390">
    <property type="entry name" value="Neurotransmitter-gated ion-channel transmembrane domain"/>
    <property type="match status" value="1"/>
</dbReference>
<feature type="transmembrane region" description="Helical" evidence="5">
    <location>
        <begin position="222"/>
        <end position="239"/>
    </location>
</feature>
<evidence type="ECO:0000256" key="1">
    <source>
        <dbReference type="ARBA" id="ARBA00004141"/>
    </source>
</evidence>
<organism evidence="8 9">
    <name type="scientific">Mytilus coruscus</name>
    <name type="common">Sea mussel</name>
    <dbReference type="NCBI Taxonomy" id="42192"/>
    <lineage>
        <taxon>Eukaryota</taxon>
        <taxon>Metazoa</taxon>
        <taxon>Spiralia</taxon>
        <taxon>Lophotrochozoa</taxon>
        <taxon>Mollusca</taxon>
        <taxon>Bivalvia</taxon>
        <taxon>Autobranchia</taxon>
        <taxon>Pteriomorphia</taxon>
        <taxon>Mytilida</taxon>
        <taxon>Mytiloidea</taxon>
        <taxon>Mytilidae</taxon>
        <taxon>Mytilinae</taxon>
        <taxon>Mytilus</taxon>
    </lineage>
</organism>
<name>A0A6J8CZT2_MYTCO</name>
<accession>A0A6J8CZT2</accession>
<proteinExistence type="predicted"/>
<dbReference type="AlphaFoldDB" id="A0A6J8CZT2"/>
<sequence>MPLSGSAPLTVTIQFNLNSLISFKEVDETVSIIGVMTLNWIDPALTWNPLSYNNVSKIIIDPFDLWLPPIFLMNGVEKMESIGSDTLIYTTVILNGQVYYSPGAVLQGKCPASIARFPFDTKECTFSFLPWGITNDSLELSSLYEHARLDWYTPNSDWILQEYSTNVGHKTVDSYSYDMFYLKITVKRQSLYYAVMIILPTFVFALLNPLVFILPVESGERISLAVTMLLSYTIFLTIVSESIPVSSNPMCGLLIVMITIIVVSCLIVSCVIIGSRYANMDNFGEVSTIVKRLTKWFIQKRNNAISKKIMPLPEVNGKSYTSDINVTGKDVAASLDIIFLSIFYMTICICFFTYFLYVVI</sequence>
<reference evidence="8 9" key="1">
    <citation type="submission" date="2020-06" db="EMBL/GenBank/DDBJ databases">
        <authorList>
            <person name="Li R."/>
            <person name="Bekaert M."/>
        </authorList>
    </citation>
    <scope>NUCLEOTIDE SEQUENCE [LARGE SCALE GENOMIC DNA]</scope>
    <source>
        <strain evidence="9">wild</strain>
    </source>
</reference>
<evidence type="ECO:0000259" key="7">
    <source>
        <dbReference type="Pfam" id="PF02932"/>
    </source>
</evidence>
<feature type="transmembrane region" description="Helical" evidence="5">
    <location>
        <begin position="337"/>
        <end position="359"/>
    </location>
</feature>
<dbReference type="Pfam" id="PF02932">
    <property type="entry name" value="Neur_chan_memb"/>
    <property type="match status" value="1"/>
</dbReference>
<gene>
    <name evidence="8" type="ORF">MCOR_34625</name>
</gene>
<comment type="subcellular location">
    <subcellularLocation>
        <location evidence="1">Membrane</location>
        <topology evidence="1">Multi-pass membrane protein</topology>
    </subcellularLocation>
</comment>
<dbReference type="PRINTS" id="PR00252">
    <property type="entry name" value="NRIONCHANNEL"/>
</dbReference>
<evidence type="ECO:0008006" key="10">
    <source>
        <dbReference type="Google" id="ProtNLM"/>
    </source>
</evidence>
<dbReference type="GO" id="GO:0005230">
    <property type="term" value="F:extracellular ligand-gated monoatomic ion channel activity"/>
    <property type="evidence" value="ECO:0007669"/>
    <property type="project" value="InterPro"/>
</dbReference>
<dbReference type="InterPro" id="IPR036719">
    <property type="entry name" value="Neuro-gated_channel_TM_sf"/>
</dbReference>
<dbReference type="CDD" id="cd18989">
    <property type="entry name" value="LGIC_ECD_cation"/>
    <property type="match status" value="1"/>
</dbReference>
<feature type="domain" description="Neurotransmitter-gated ion-channel transmembrane" evidence="7">
    <location>
        <begin position="197"/>
        <end position="274"/>
    </location>
</feature>
<evidence type="ECO:0000313" key="9">
    <source>
        <dbReference type="Proteomes" id="UP000507470"/>
    </source>
</evidence>
<dbReference type="Proteomes" id="UP000507470">
    <property type="component" value="Unassembled WGS sequence"/>
</dbReference>
<dbReference type="CDD" id="cd19051">
    <property type="entry name" value="LGIC_TM_cation"/>
    <property type="match status" value="1"/>
</dbReference>
<evidence type="ECO:0000256" key="2">
    <source>
        <dbReference type="ARBA" id="ARBA00022692"/>
    </source>
</evidence>
<evidence type="ECO:0000256" key="3">
    <source>
        <dbReference type="ARBA" id="ARBA00022989"/>
    </source>
</evidence>
<evidence type="ECO:0000256" key="5">
    <source>
        <dbReference type="SAM" id="Phobius"/>
    </source>
</evidence>
<protein>
    <recommendedName>
        <fullName evidence="10">CHRNN</fullName>
    </recommendedName>
</protein>
<dbReference type="Gene3D" id="2.70.170.10">
    <property type="entry name" value="Neurotransmitter-gated ion-channel ligand-binding domain"/>
    <property type="match status" value="1"/>
</dbReference>
<feature type="transmembrane region" description="Helical" evidence="5">
    <location>
        <begin position="191"/>
        <end position="216"/>
    </location>
</feature>
<dbReference type="EMBL" id="CACVKT020006204">
    <property type="protein sequence ID" value="CAC5400444.1"/>
    <property type="molecule type" value="Genomic_DNA"/>
</dbReference>
<dbReference type="GO" id="GO:0004888">
    <property type="term" value="F:transmembrane signaling receptor activity"/>
    <property type="evidence" value="ECO:0007669"/>
    <property type="project" value="InterPro"/>
</dbReference>
<dbReference type="PANTHER" id="PTHR18945">
    <property type="entry name" value="NEUROTRANSMITTER GATED ION CHANNEL"/>
    <property type="match status" value="1"/>
</dbReference>
<dbReference type="OrthoDB" id="6125475at2759"/>
<feature type="transmembrane region" description="Helical" evidence="5">
    <location>
        <begin position="251"/>
        <end position="274"/>
    </location>
</feature>
<evidence type="ECO:0000256" key="4">
    <source>
        <dbReference type="ARBA" id="ARBA00023136"/>
    </source>
</evidence>
<dbReference type="InterPro" id="IPR036734">
    <property type="entry name" value="Neur_chan_lig-bd_sf"/>
</dbReference>
<dbReference type="InterPro" id="IPR006201">
    <property type="entry name" value="Neur_channel"/>
</dbReference>
<dbReference type="Pfam" id="PF02931">
    <property type="entry name" value="Neur_chan_LBD"/>
    <property type="match status" value="1"/>
</dbReference>